<organism evidence="4 5">
    <name type="scientific">Acidithiobacillus ferridurans</name>
    <dbReference type="NCBI Taxonomy" id="1232575"/>
    <lineage>
        <taxon>Bacteria</taxon>
        <taxon>Pseudomonadati</taxon>
        <taxon>Pseudomonadota</taxon>
        <taxon>Acidithiobacillia</taxon>
        <taxon>Acidithiobacillales</taxon>
        <taxon>Acidithiobacillaceae</taxon>
        <taxon>Acidithiobacillus</taxon>
    </lineage>
</organism>
<proteinExistence type="inferred from homology"/>
<dbReference type="SUPFAM" id="SSF53448">
    <property type="entry name" value="Nucleotide-diphospho-sugar transferases"/>
    <property type="match status" value="1"/>
</dbReference>
<dbReference type="PANTHER" id="PTHR43179:SF12">
    <property type="entry name" value="GALACTOFURANOSYLTRANSFERASE GLFT2"/>
    <property type="match status" value="1"/>
</dbReference>
<dbReference type="InterPro" id="IPR001173">
    <property type="entry name" value="Glyco_trans_2-like"/>
</dbReference>
<dbReference type="CDD" id="cd02526">
    <property type="entry name" value="GT2_RfbF_like"/>
    <property type="match status" value="1"/>
</dbReference>
<dbReference type="GO" id="GO:0016757">
    <property type="term" value="F:glycosyltransferase activity"/>
    <property type="evidence" value="ECO:0007669"/>
    <property type="project" value="UniProtKB-KW"/>
</dbReference>
<evidence type="ECO:0000313" key="5">
    <source>
        <dbReference type="Proteomes" id="UP000280188"/>
    </source>
</evidence>
<sequence>MNTSKVVPVDKSFIVAIIVTFNPDLVILSDVIEATWSQVQSVLVVDNGSGNNMSNWVASLGKDNIHAISLQENRGIAAAQNVGIHWALQHGSGFVLLMDQDSIPEETMVNKLLLTFHDLKNNENEKIAAIGPRFKDSKSGHLSKHVCFKRFGTSRIACKPGDRAVPVDFLIASGSLIESKIFDTVGFMDEGLFIDHVDTEWILRARSKGYYAWGHCDAAMTHSLGESRVRLWIGRWRDIPIHKPFRYYYVFRNSILIRRRDYPCSDWRRVDMIRLVQLFIFMVVFHPHRIRTLRMMFLGIMHGLKGIEGPLTR</sequence>
<dbReference type="Proteomes" id="UP000280188">
    <property type="component" value="Chromosome"/>
</dbReference>
<dbReference type="EMBL" id="AP018795">
    <property type="protein sequence ID" value="BBF64244.1"/>
    <property type="molecule type" value="Genomic_DNA"/>
</dbReference>
<keyword evidence="5" id="KW-1185">Reference proteome</keyword>
<dbReference type="PANTHER" id="PTHR43179">
    <property type="entry name" value="RHAMNOSYLTRANSFERASE WBBL"/>
    <property type="match status" value="1"/>
</dbReference>
<keyword evidence="3" id="KW-0808">Transferase</keyword>
<dbReference type="InterPro" id="IPR006446">
    <property type="entry name" value="RhaTrfase"/>
</dbReference>
<evidence type="ECO:0000256" key="1">
    <source>
        <dbReference type="ARBA" id="ARBA00006739"/>
    </source>
</evidence>
<name>A0A2Z6IHF4_ACIFI</name>
<accession>A0A2Z6IHF4</accession>
<evidence type="ECO:0000313" key="4">
    <source>
        <dbReference type="EMBL" id="BBF64244.1"/>
    </source>
</evidence>
<evidence type="ECO:0000256" key="2">
    <source>
        <dbReference type="ARBA" id="ARBA00022676"/>
    </source>
</evidence>
<reference evidence="4 5" key="1">
    <citation type="journal article" date="2018" name="Microbiol. Resour. Announc.">
        <title>Complete Genome Sequence of Acidithiobacillus ferridurans JCM 18981.</title>
        <authorList>
            <person name="Miyauchi T."/>
            <person name="Kouzuma A."/>
            <person name="Abe T."/>
            <person name="Watanabe K."/>
        </authorList>
    </citation>
    <scope>NUCLEOTIDE SEQUENCE [LARGE SCALE GENOMIC DNA]</scope>
    <source>
        <strain evidence="5">ATCC 33020 / DSM 29468 / JCM 18981 / 11Fe</strain>
    </source>
</reference>
<protein>
    <submittedName>
        <fullName evidence="4">Uncharacterized protein</fullName>
    </submittedName>
</protein>
<comment type="similarity">
    <text evidence="1">Belongs to the glycosyltransferase 2 family.</text>
</comment>
<dbReference type="NCBIfam" id="TIGR01556">
    <property type="entry name" value="rhamnosyltran"/>
    <property type="match status" value="1"/>
</dbReference>
<dbReference type="Pfam" id="PF00535">
    <property type="entry name" value="Glycos_transf_2"/>
    <property type="match status" value="1"/>
</dbReference>
<dbReference type="AlphaFoldDB" id="A0A2Z6IHF4"/>
<dbReference type="Gene3D" id="3.90.550.10">
    <property type="entry name" value="Spore Coat Polysaccharide Biosynthesis Protein SpsA, Chain A"/>
    <property type="match status" value="1"/>
</dbReference>
<dbReference type="RefSeq" id="WP_126604299.1">
    <property type="nucleotide sequence ID" value="NZ_AP018795.1"/>
</dbReference>
<dbReference type="InterPro" id="IPR029044">
    <property type="entry name" value="Nucleotide-diphossugar_trans"/>
</dbReference>
<evidence type="ECO:0000256" key="3">
    <source>
        <dbReference type="ARBA" id="ARBA00022679"/>
    </source>
</evidence>
<keyword evidence="2" id="KW-0328">Glycosyltransferase</keyword>
<dbReference type="KEGG" id="afj:AFERRID_04620"/>
<gene>
    <name evidence="4" type="ORF">AFERRID_04620</name>
</gene>